<evidence type="ECO:0000256" key="4">
    <source>
        <dbReference type="ARBA" id="ARBA00023163"/>
    </source>
</evidence>
<dbReference type="InterPro" id="IPR014284">
    <property type="entry name" value="RNA_pol_sigma-70_dom"/>
</dbReference>
<dbReference type="NCBIfam" id="TIGR02937">
    <property type="entry name" value="sigma70-ECF"/>
    <property type="match status" value="1"/>
</dbReference>
<keyword evidence="4" id="KW-0804">Transcription</keyword>
<comment type="caution">
    <text evidence="6">The sequence shown here is derived from an EMBL/GenBank/DDBJ whole genome shotgun (WGS) entry which is preliminary data.</text>
</comment>
<dbReference type="SUPFAM" id="SSF88946">
    <property type="entry name" value="Sigma2 domain of RNA polymerase sigma factors"/>
    <property type="match status" value="1"/>
</dbReference>
<sequence>MNSFHAHATKPFAGPQHWSSRQVFSTFRFAQNILSLATLILHANRTGPAWGNEAYVDWMEMDLTDTVLMAQHPCAEQQRQEILTAFAPLLKRVARMYQDVAGYDEAYQEACLGLLRAIATYRPEAGPFPAYAKARVHGDVRTAMRRLWTAAARQAFAPPAFGEDESAPHDIGDTLAHVIAAMTDGTSDDAVDRCLLQDVIARLAACAGLSARERIWLRAALSGQTTEELANVHGVSYDTAKTWRRRGMEKLRQAAARAGLTASEVL</sequence>
<keyword evidence="7" id="KW-1185">Reference proteome</keyword>
<evidence type="ECO:0000256" key="1">
    <source>
        <dbReference type="ARBA" id="ARBA00023015"/>
    </source>
</evidence>
<dbReference type="Gene3D" id="1.10.10.10">
    <property type="entry name" value="Winged helix-like DNA-binding domain superfamily/Winged helix DNA-binding domain"/>
    <property type="match status" value="1"/>
</dbReference>
<dbReference type="Pfam" id="PF04542">
    <property type="entry name" value="Sigma70_r2"/>
    <property type="match status" value="1"/>
</dbReference>
<dbReference type="Gene3D" id="1.10.1740.10">
    <property type="match status" value="1"/>
</dbReference>
<evidence type="ECO:0000256" key="3">
    <source>
        <dbReference type="ARBA" id="ARBA00023125"/>
    </source>
</evidence>
<dbReference type="InterPro" id="IPR036388">
    <property type="entry name" value="WH-like_DNA-bd_sf"/>
</dbReference>
<dbReference type="InterPro" id="IPR013324">
    <property type="entry name" value="RNA_pol_sigma_r3/r4-like"/>
</dbReference>
<keyword evidence="1" id="KW-0805">Transcription regulation</keyword>
<dbReference type="InterPro" id="IPR007627">
    <property type="entry name" value="RNA_pol_sigma70_r2"/>
</dbReference>
<feature type="domain" description="RNA polymerase sigma-70 region 2" evidence="5">
    <location>
        <begin position="84"/>
        <end position="148"/>
    </location>
</feature>
<proteinExistence type="predicted"/>
<evidence type="ECO:0000259" key="5">
    <source>
        <dbReference type="Pfam" id="PF04542"/>
    </source>
</evidence>
<dbReference type="GO" id="GO:0003677">
    <property type="term" value="F:DNA binding"/>
    <property type="evidence" value="ECO:0007669"/>
    <property type="project" value="UniProtKB-KW"/>
</dbReference>
<organism evidence="6 7">
    <name type="scientific">Alicyclobacillus sacchari</name>
    <dbReference type="NCBI Taxonomy" id="392010"/>
    <lineage>
        <taxon>Bacteria</taxon>
        <taxon>Bacillati</taxon>
        <taxon>Bacillota</taxon>
        <taxon>Bacilli</taxon>
        <taxon>Bacillales</taxon>
        <taxon>Alicyclobacillaceae</taxon>
        <taxon>Alicyclobacillus</taxon>
    </lineage>
</organism>
<dbReference type="OrthoDB" id="2375738at2"/>
<dbReference type="EMBL" id="SORF01000003">
    <property type="protein sequence ID" value="TDY50078.1"/>
    <property type="molecule type" value="Genomic_DNA"/>
</dbReference>
<dbReference type="PANTHER" id="PTHR30385">
    <property type="entry name" value="SIGMA FACTOR F FLAGELLAR"/>
    <property type="match status" value="1"/>
</dbReference>
<dbReference type="AlphaFoldDB" id="A0A4R8LRJ9"/>
<gene>
    <name evidence="6" type="ORF">C7445_103123</name>
</gene>
<dbReference type="InterPro" id="IPR013325">
    <property type="entry name" value="RNA_pol_sigma_r2"/>
</dbReference>
<dbReference type="Proteomes" id="UP000294581">
    <property type="component" value="Unassembled WGS sequence"/>
</dbReference>
<dbReference type="SUPFAM" id="SSF88659">
    <property type="entry name" value="Sigma3 and sigma4 domains of RNA polymerase sigma factors"/>
    <property type="match status" value="1"/>
</dbReference>
<keyword evidence="2" id="KW-0731">Sigma factor</keyword>
<keyword evidence="3" id="KW-0238">DNA-binding</keyword>
<dbReference type="GO" id="GO:0016987">
    <property type="term" value="F:sigma factor activity"/>
    <property type="evidence" value="ECO:0007669"/>
    <property type="project" value="UniProtKB-KW"/>
</dbReference>
<protein>
    <submittedName>
        <fullName evidence="6">RNA polymerase sigma factor (Sigma-70 family)</fullName>
    </submittedName>
</protein>
<evidence type="ECO:0000256" key="2">
    <source>
        <dbReference type="ARBA" id="ARBA00023082"/>
    </source>
</evidence>
<evidence type="ECO:0000313" key="6">
    <source>
        <dbReference type="EMBL" id="TDY50078.1"/>
    </source>
</evidence>
<dbReference type="GO" id="GO:0006352">
    <property type="term" value="P:DNA-templated transcription initiation"/>
    <property type="evidence" value="ECO:0007669"/>
    <property type="project" value="InterPro"/>
</dbReference>
<reference evidence="6 7" key="1">
    <citation type="submission" date="2019-03" db="EMBL/GenBank/DDBJ databases">
        <title>Genomic Encyclopedia of Type Strains, Phase IV (KMG-IV): sequencing the most valuable type-strain genomes for metagenomic binning, comparative biology and taxonomic classification.</title>
        <authorList>
            <person name="Goeker M."/>
        </authorList>
    </citation>
    <scope>NUCLEOTIDE SEQUENCE [LARGE SCALE GENOMIC DNA]</scope>
    <source>
        <strain evidence="6 7">DSM 17974</strain>
    </source>
</reference>
<name>A0A4R8LRJ9_9BACL</name>
<accession>A0A4R8LRJ9</accession>
<evidence type="ECO:0000313" key="7">
    <source>
        <dbReference type="Proteomes" id="UP000294581"/>
    </source>
</evidence>
<dbReference type="RefSeq" id="WP_134158806.1">
    <property type="nucleotide sequence ID" value="NZ_SORF01000003.1"/>
</dbReference>